<dbReference type="RefSeq" id="WP_341839264.1">
    <property type="nucleotide sequence ID" value="NZ_CP149792.1"/>
</dbReference>
<dbReference type="Gene3D" id="2.40.128.410">
    <property type="match status" value="1"/>
</dbReference>
<dbReference type="PROSITE" id="PS51257">
    <property type="entry name" value="PROKAR_LIPOPROTEIN"/>
    <property type="match status" value="1"/>
</dbReference>
<protein>
    <submittedName>
        <fullName evidence="2">DUF4251 domain-containing protein</fullName>
    </submittedName>
</protein>
<gene>
    <name evidence="2" type="ORF">WJU22_16430</name>
</gene>
<sequence length="167" mass="18551">MRILNTIPVWLLAFTALACSSTQQVPTAGAENIKSIVPARSFVFRAQTVLPMSGRTRQVAGDGYEVIISKDTVNSYLPFFGRAYTAPIDPSRNGLDFISTDFEYTETAGKKGGWEITIKPRDNRDVQQMFFTISENGFASLQVTNNNRSPISYNGIITAESSRKRKK</sequence>
<dbReference type="InterPro" id="IPR025347">
    <property type="entry name" value="DUF4251"/>
</dbReference>
<dbReference type="Pfam" id="PF14059">
    <property type="entry name" value="DUF4251"/>
    <property type="match status" value="1"/>
</dbReference>
<dbReference type="Proteomes" id="UP001449657">
    <property type="component" value="Chromosome"/>
</dbReference>
<evidence type="ECO:0000313" key="2">
    <source>
        <dbReference type="EMBL" id="WZN44483.1"/>
    </source>
</evidence>
<keyword evidence="3" id="KW-1185">Reference proteome</keyword>
<organism evidence="2 3">
    <name type="scientific">Chitinophaga caseinilytica</name>
    <dbReference type="NCBI Taxonomy" id="2267521"/>
    <lineage>
        <taxon>Bacteria</taxon>
        <taxon>Pseudomonadati</taxon>
        <taxon>Bacteroidota</taxon>
        <taxon>Chitinophagia</taxon>
        <taxon>Chitinophagales</taxon>
        <taxon>Chitinophagaceae</taxon>
        <taxon>Chitinophaga</taxon>
    </lineage>
</organism>
<accession>A0ABZ2YYJ6</accession>
<reference evidence="2 3" key="1">
    <citation type="submission" date="2024-03" db="EMBL/GenBank/DDBJ databases">
        <title>Chitinophaga caseinilytica sp. nov., a casein hydrolysing bacterium isolated from forest soil.</title>
        <authorList>
            <person name="Lee D.S."/>
            <person name="Han D.M."/>
            <person name="Baek J.H."/>
            <person name="Choi D.G."/>
            <person name="Jeon J.H."/>
            <person name="Jeon C.O."/>
        </authorList>
    </citation>
    <scope>NUCLEOTIDE SEQUENCE [LARGE SCALE GENOMIC DNA]</scope>
    <source>
        <strain evidence="2 3">KACC 19118</strain>
    </source>
</reference>
<feature type="chain" id="PRO_5046606814" evidence="1">
    <location>
        <begin position="19"/>
        <end position="167"/>
    </location>
</feature>
<evidence type="ECO:0000313" key="3">
    <source>
        <dbReference type="Proteomes" id="UP001449657"/>
    </source>
</evidence>
<dbReference type="EMBL" id="CP150096">
    <property type="protein sequence ID" value="WZN44483.1"/>
    <property type="molecule type" value="Genomic_DNA"/>
</dbReference>
<proteinExistence type="predicted"/>
<keyword evidence="1" id="KW-0732">Signal</keyword>
<feature type="signal peptide" evidence="1">
    <location>
        <begin position="1"/>
        <end position="18"/>
    </location>
</feature>
<evidence type="ECO:0000256" key="1">
    <source>
        <dbReference type="SAM" id="SignalP"/>
    </source>
</evidence>
<name>A0ABZ2YYJ6_9BACT</name>